<dbReference type="Proteomes" id="UP001273166">
    <property type="component" value="Unassembled WGS sequence"/>
</dbReference>
<comment type="caution">
    <text evidence="1">The sequence shown here is derived from an EMBL/GenBank/DDBJ whole genome shotgun (WGS) entry which is preliminary data.</text>
</comment>
<proteinExistence type="predicted"/>
<keyword evidence="2" id="KW-1185">Reference proteome</keyword>
<gene>
    <name evidence="1" type="ORF">B0T15DRAFT_521844</name>
</gene>
<reference evidence="1" key="2">
    <citation type="submission" date="2023-06" db="EMBL/GenBank/DDBJ databases">
        <authorList>
            <consortium name="Lawrence Berkeley National Laboratory"/>
            <person name="Mondo S.J."/>
            <person name="Hensen N."/>
            <person name="Bonometti L."/>
            <person name="Westerberg I."/>
            <person name="Brannstrom I.O."/>
            <person name="Guillou S."/>
            <person name="Cros-Aarteil S."/>
            <person name="Calhoun S."/>
            <person name="Haridas S."/>
            <person name="Kuo A."/>
            <person name="Pangilinan J."/>
            <person name="Riley R."/>
            <person name="Labutti K."/>
            <person name="Andreopoulos B."/>
            <person name="Lipzen A."/>
            <person name="Chen C."/>
            <person name="Yanf M."/>
            <person name="Daum C."/>
            <person name="Ng V."/>
            <person name="Clum A."/>
            <person name="Steindorff A."/>
            <person name="Ohm R."/>
            <person name="Martin F."/>
            <person name="Silar P."/>
            <person name="Natvig D."/>
            <person name="Lalanne C."/>
            <person name="Gautier V."/>
            <person name="Ament-Velasquez S.L."/>
            <person name="Kruys A."/>
            <person name="Hutchinson M.I."/>
            <person name="Powell A.J."/>
            <person name="Barry K."/>
            <person name="Miller A.N."/>
            <person name="Grigoriev I.V."/>
            <person name="Debuchy R."/>
            <person name="Gladieux P."/>
            <person name="Thoren M.H."/>
            <person name="Johannesson H."/>
        </authorList>
    </citation>
    <scope>NUCLEOTIDE SEQUENCE</scope>
    <source>
        <strain evidence="1">CBS 333.67</strain>
    </source>
</reference>
<evidence type="ECO:0000313" key="1">
    <source>
        <dbReference type="EMBL" id="KAK3311551.1"/>
    </source>
</evidence>
<accession>A0AAJ0M757</accession>
<dbReference type="GeneID" id="87887409"/>
<protein>
    <submittedName>
        <fullName evidence="1">Uncharacterized protein</fullName>
    </submittedName>
</protein>
<organism evidence="1 2">
    <name type="scientific">Chaetomium strumarium</name>
    <dbReference type="NCBI Taxonomy" id="1170767"/>
    <lineage>
        <taxon>Eukaryota</taxon>
        <taxon>Fungi</taxon>
        <taxon>Dikarya</taxon>
        <taxon>Ascomycota</taxon>
        <taxon>Pezizomycotina</taxon>
        <taxon>Sordariomycetes</taxon>
        <taxon>Sordariomycetidae</taxon>
        <taxon>Sordariales</taxon>
        <taxon>Chaetomiaceae</taxon>
        <taxon>Chaetomium</taxon>
    </lineage>
</organism>
<evidence type="ECO:0000313" key="2">
    <source>
        <dbReference type="Proteomes" id="UP001273166"/>
    </source>
</evidence>
<dbReference type="EMBL" id="JAUDZG010000001">
    <property type="protein sequence ID" value="KAK3311551.1"/>
    <property type="molecule type" value="Genomic_DNA"/>
</dbReference>
<dbReference type="RefSeq" id="XP_062727331.1">
    <property type="nucleotide sequence ID" value="XM_062868580.1"/>
</dbReference>
<reference evidence="1" key="1">
    <citation type="journal article" date="2023" name="Mol. Phylogenet. Evol.">
        <title>Genome-scale phylogeny and comparative genomics of the fungal order Sordariales.</title>
        <authorList>
            <person name="Hensen N."/>
            <person name="Bonometti L."/>
            <person name="Westerberg I."/>
            <person name="Brannstrom I.O."/>
            <person name="Guillou S."/>
            <person name="Cros-Aarteil S."/>
            <person name="Calhoun S."/>
            <person name="Haridas S."/>
            <person name="Kuo A."/>
            <person name="Mondo S."/>
            <person name="Pangilinan J."/>
            <person name="Riley R."/>
            <person name="LaButti K."/>
            <person name="Andreopoulos B."/>
            <person name="Lipzen A."/>
            <person name="Chen C."/>
            <person name="Yan M."/>
            <person name="Daum C."/>
            <person name="Ng V."/>
            <person name="Clum A."/>
            <person name="Steindorff A."/>
            <person name="Ohm R.A."/>
            <person name="Martin F."/>
            <person name="Silar P."/>
            <person name="Natvig D.O."/>
            <person name="Lalanne C."/>
            <person name="Gautier V."/>
            <person name="Ament-Velasquez S.L."/>
            <person name="Kruys A."/>
            <person name="Hutchinson M.I."/>
            <person name="Powell A.J."/>
            <person name="Barry K."/>
            <person name="Miller A.N."/>
            <person name="Grigoriev I.V."/>
            <person name="Debuchy R."/>
            <person name="Gladieux P."/>
            <person name="Hiltunen Thoren M."/>
            <person name="Johannesson H."/>
        </authorList>
    </citation>
    <scope>NUCLEOTIDE SEQUENCE</scope>
    <source>
        <strain evidence="1">CBS 333.67</strain>
    </source>
</reference>
<dbReference type="AlphaFoldDB" id="A0AAJ0M757"/>
<name>A0AAJ0M757_9PEZI</name>
<sequence length="267" mass="30480">MVFIPPRRKIRRLEAYLLEDLSQEELRGVKRAFELGACSRFNPLLELNIQKAPEEYLNQPHSYIRIKETEAGRQGPFVLIDKQAVSKGAVWYIAKFATEDDLEYGQAESTSVLWKILVKIDCLPLTWINYDIGNTSIVEDLGNCGVDYPVKEDFAQPEVYCCGGLDMVKQQYHQPVWVTAVPGEFEESTGDELRKNFLPRPEKLARLKEGVAEDAGLVNQWTIPTKARSVTMPDGSVKEFPEGSVVLQLLWNPDFPWPEYKWPEGSR</sequence>